<dbReference type="InterPro" id="IPR046348">
    <property type="entry name" value="SIS_dom_sf"/>
</dbReference>
<dbReference type="PANTHER" id="PTHR32502:SF3">
    <property type="entry name" value="D-GALACTOSAMINE-6-PHOSPHATE DEAMINASE AGAS-RELATED"/>
    <property type="match status" value="1"/>
</dbReference>
<dbReference type="CDD" id="cd05008">
    <property type="entry name" value="SIS_GlmS_GlmD_1"/>
    <property type="match status" value="1"/>
</dbReference>
<evidence type="ECO:0000256" key="2">
    <source>
        <dbReference type="SAM" id="MobiDB-lite"/>
    </source>
</evidence>
<dbReference type="EMBL" id="JBHUEA010000042">
    <property type="protein sequence ID" value="MFD1723050.1"/>
    <property type="molecule type" value="Genomic_DNA"/>
</dbReference>
<sequence length="385" mass="40669">MTLRQAQDTADTFPARPVGAGTATEREISQQPDVWRETGRIVAQRRAELDAFLGPLLSLPDLRIVLTGAGTSAFVGEVAAPGLSRRLHRRIEAVATTDLVSDPLGRLAEDVPTLLVSFARSGNSPESIAATELADQVLDRVHHLVITCDPAGGLAQQHGDRERSFVLLTPARANDEGFAMTSSFTSMLLSALLVFLGDDAAVVDALAAAGEQVLASRDRVQALVEREPERIVYLGSGPLTGLARESALKMLEITAGRVDTYFDSAMGFRHGPKAVLDDSTLAVVYTSNDAYTSAYDADIARELRAGVGDEAVVVLHAGPAGTGADWGIEGVEGVDDAFLALPYVVFAQLLGLHTSVRDGVTPDNPFPGGSVNRVVQGVTIHPLEG</sequence>
<keyword evidence="1" id="KW-0677">Repeat</keyword>
<evidence type="ECO:0000256" key="1">
    <source>
        <dbReference type="ARBA" id="ARBA00022737"/>
    </source>
</evidence>
<feature type="compositionally biased region" description="Polar residues" evidence="2">
    <location>
        <begin position="1"/>
        <end position="10"/>
    </location>
</feature>
<comment type="caution">
    <text evidence="4">The sequence shown here is derived from an EMBL/GenBank/DDBJ whole genome shotgun (WGS) entry which is preliminary data.</text>
</comment>
<evidence type="ECO:0000313" key="5">
    <source>
        <dbReference type="Proteomes" id="UP001597347"/>
    </source>
</evidence>
<dbReference type="InterPro" id="IPR001347">
    <property type="entry name" value="SIS_dom"/>
</dbReference>
<dbReference type="PROSITE" id="PS51464">
    <property type="entry name" value="SIS"/>
    <property type="match status" value="2"/>
</dbReference>
<dbReference type="Proteomes" id="UP001597347">
    <property type="component" value="Unassembled WGS sequence"/>
</dbReference>
<dbReference type="Gene3D" id="3.40.50.10490">
    <property type="entry name" value="Glucose-6-phosphate isomerase like protein, domain 1"/>
    <property type="match status" value="2"/>
</dbReference>
<dbReference type="PANTHER" id="PTHR32502">
    <property type="entry name" value="N-ACETYLGALACTOSAMINE PERMEASE II COMPONENT-RELATED"/>
    <property type="match status" value="1"/>
</dbReference>
<evidence type="ECO:0000259" key="3">
    <source>
        <dbReference type="PROSITE" id="PS51464"/>
    </source>
</evidence>
<reference evidence="5" key="1">
    <citation type="journal article" date="2019" name="Int. J. Syst. Evol. Microbiol.">
        <title>The Global Catalogue of Microorganisms (GCM) 10K type strain sequencing project: providing services to taxonomists for standard genome sequencing and annotation.</title>
        <authorList>
            <consortium name="The Broad Institute Genomics Platform"/>
            <consortium name="The Broad Institute Genome Sequencing Center for Infectious Disease"/>
            <person name="Wu L."/>
            <person name="Ma J."/>
        </authorList>
    </citation>
    <scope>NUCLEOTIDE SEQUENCE [LARGE SCALE GENOMIC DNA]</scope>
    <source>
        <strain evidence="5">CGMCC 1.12471</strain>
    </source>
</reference>
<gene>
    <name evidence="4" type="ORF">ACFSBI_15980</name>
</gene>
<accession>A0ABW4LID1</accession>
<feature type="domain" description="SIS" evidence="3">
    <location>
        <begin position="220"/>
        <end position="365"/>
    </location>
</feature>
<name>A0ABW4LID1_9MICO</name>
<dbReference type="InterPro" id="IPR050303">
    <property type="entry name" value="GatZ_KbaZ_carbometab"/>
</dbReference>
<proteinExistence type="predicted"/>
<feature type="domain" description="SIS" evidence="3">
    <location>
        <begin position="53"/>
        <end position="211"/>
    </location>
</feature>
<dbReference type="RefSeq" id="WP_377936690.1">
    <property type="nucleotide sequence ID" value="NZ_JBHUEA010000042.1"/>
</dbReference>
<dbReference type="SUPFAM" id="SSF53697">
    <property type="entry name" value="SIS domain"/>
    <property type="match status" value="1"/>
</dbReference>
<organism evidence="4 5">
    <name type="scientific">Amnibacterium endophyticum</name>
    <dbReference type="NCBI Taxonomy" id="2109337"/>
    <lineage>
        <taxon>Bacteria</taxon>
        <taxon>Bacillati</taxon>
        <taxon>Actinomycetota</taxon>
        <taxon>Actinomycetes</taxon>
        <taxon>Micrococcales</taxon>
        <taxon>Microbacteriaceae</taxon>
        <taxon>Amnibacterium</taxon>
    </lineage>
</organism>
<evidence type="ECO:0000313" key="4">
    <source>
        <dbReference type="EMBL" id="MFD1723050.1"/>
    </source>
</evidence>
<dbReference type="Pfam" id="PF01380">
    <property type="entry name" value="SIS"/>
    <property type="match status" value="1"/>
</dbReference>
<protein>
    <submittedName>
        <fullName evidence="4">SIS domain-containing protein</fullName>
    </submittedName>
</protein>
<keyword evidence="5" id="KW-1185">Reference proteome</keyword>
<dbReference type="InterPro" id="IPR035466">
    <property type="entry name" value="GlmS/AgaS_SIS"/>
</dbReference>
<feature type="region of interest" description="Disordered" evidence="2">
    <location>
        <begin position="1"/>
        <end position="29"/>
    </location>
</feature>